<dbReference type="AlphaFoldDB" id="A0A398DJ78"/>
<dbReference type="Proteomes" id="UP000266042">
    <property type="component" value="Unassembled WGS sequence"/>
</dbReference>
<dbReference type="SUPFAM" id="SSF53383">
    <property type="entry name" value="PLP-dependent transferases"/>
    <property type="match status" value="1"/>
</dbReference>
<comment type="caution">
    <text evidence="1">The sequence shown here is derived from an EMBL/GenBank/DDBJ whole genome shotgun (WGS) entry which is preliminary data.</text>
</comment>
<keyword evidence="1" id="KW-0560">Oxidoreductase</keyword>
<name>A0A398DJ78_9BACT</name>
<dbReference type="EMBL" id="QXIW01000017">
    <property type="protein sequence ID" value="RIE13859.1"/>
    <property type="molecule type" value="Genomic_DNA"/>
</dbReference>
<dbReference type="GO" id="GO:0004375">
    <property type="term" value="F:glycine dehydrogenase (decarboxylating) activity"/>
    <property type="evidence" value="ECO:0007669"/>
    <property type="project" value="UniProtKB-EC"/>
</dbReference>
<evidence type="ECO:0000313" key="1">
    <source>
        <dbReference type="EMBL" id="RIE13859.1"/>
    </source>
</evidence>
<feature type="non-terminal residue" evidence="1">
    <location>
        <position position="85"/>
    </location>
</feature>
<evidence type="ECO:0000313" key="2">
    <source>
        <dbReference type="Proteomes" id="UP000266042"/>
    </source>
</evidence>
<gene>
    <name evidence="1" type="ORF">SMC3_03245</name>
</gene>
<sequence length="85" mass="9567">MTLFEKSVAGRSAFSFGFEEDRAVAERYIPEFARAAVKPLPQVAELDLVRHFTNLATINYGVDTGFYPLGSCTMKYNPKINERMA</sequence>
<protein>
    <submittedName>
        <fullName evidence="1">Aminomethyl-transferring glycine dehydrogenase subunit GcvPB</fullName>
        <ecNumber evidence="1">1.4.4.2</ecNumber>
    </submittedName>
</protein>
<accession>A0A398DJ78</accession>
<reference evidence="1 2" key="1">
    <citation type="submission" date="2018-09" db="EMBL/GenBank/DDBJ databases">
        <title>Discovery and Ecogenomic Context for Candidatus Cryosericales, a Global Caldiserica Order Active in Thawing Permafrost.</title>
        <authorList>
            <person name="Martinez M.A."/>
            <person name="Woodcroft B.J."/>
            <person name="Ignacio Espinoza J.C."/>
            <person name="Zayed A."/>
            <person name="Singleton C.M."/>
            <person name="Boyd J."/>
            <person name="Li Y.-F."/>
            <person name="Purvine S."/>
            <person name="Maughan H."/>
            <person name="Hodgkins S.B."/>
            <person name="Anderson D."/>
            <person name="Sederholm M."/>
            <person name="Temperton B."/>
            <person name="Saleska S.R."/>
            <person name="Tyson G.W."/>
            <person name="Rich V.I."/>
        </authorList>
    </citation>
    <scope>NUCLEOTIDE SEQUENCE [LARGE SCALE GENOMIC DNA]</scope>
    <source>
        <strain evidence="1 2">SMC3</strain>
    </source>
</reference>
<proteinExistence type="predicted"/>
<organism evidence="1 2">
    <name type="scientific">Candidatus Cryosericum hinesii</name>
    <dbReference type="NCBI Taxonomy" id="2290915"/>
    <lineage>
        <taxon>Bacteria</taxon>
        <taxon>Pseudomonadati</taxon>
        <taxon>Caldisericota/Cryosericota group</taxon>
        <taxon>Candidatus Cryosericota</taxon>
        <taxon>Candidatus Cryosericia</taxon>
        <taxon>Candidatus Cryosericales</taxon>
        <taxon>Candidatus Cryosericaceae</taxon>
        <taxon>Candidatus Cryosericum</taxon>
    </lineage>
</organism>
<dbReference type="InterPro" id="IPR015424">
    <property type="entry name" value="PyrdxlP-dep_Trfase"/>
</dbReference>
<dbReference type="EC" id="1.4.4.2" evidence="1"/>
<dbReference type="Gene3D" id="6.20.440.10">
    <property type="match status" value="1"/>
</dbReference>